<proteinExistence type="predicted"/>
<evidence type="ECO:0000313" key="1">
    <source>
        <dbReference type="EMBL" id="SHO67422.1"/>
    </source>
</evidence>
<gene>
    <name evidence="1" type="ORF">SAMN02745172_04100</name>
</gene>
<accession>A0A1M7ZRG7</accession>
<organism evidence="1 2">
    <name type="scientific">Pseudoxanthobacter soli DSM 19599</name>
    <dbReference type="NCBI Taxonomy" id="1123029"/>
    <lineage>
        <taxon>Bacteria</taxon>
        <taxon>Pseudomonadati</taxon>
        <taxon>Pseudomonadota</taxon>
        <taxon>Alphaproteobacteria</taxon>
        <taxon>Hyphomicrobiales</taxon>
        <taxon>Segnochrobactraceae</taxon>
        <taxon>Pseudoxanthobacter</taxon>
    </lineage>
</organism>
<keyword evidence="2" id="KW-1185">Reference proteome</keyword>
<protein>
    <submittedName>
        <fullName evidence="1">Uncharacterized protein</fullName>
    </submittedName>
</protein>
<sequence length="276" mass="31615">MADPFYSIRVGRNENSQGLPLRDILNLFYALYKKLDNDGLFFEYFGQKCIRNEGRDALIKRPEDDILFKLKKKNVWPIEYKILSYSEEDFFDIVEYIYHHISVPVDGRPARNCLCRKHWTVFDRDAAKAKFRREVNALLESYRGDFEMSANGQVLQKANPGFEALVEAEPPTDNADIRGAIDAALVKFRKPGVTLDGRREAVRALSAVLRRIENHARSAAAEPGNEFLVEFSHGVRALKDQRWADRESDPVVVELLFHLHLSTIYALLQKVGDGEA</sequence>
<evidence type="ECO:0000313" key="2">
    <source>
        <dbReference type="Proteomes" id="UP000186406"/>
    </source>
</evidence>
<dbReference type="Proteomes" id="UP000186406">
    <property type="component" value="Unassembled WGS sequence"/>
</dbReference>
<dbReference type="EMBL" id="FRXO01000013">
    <property type="protein sequence ID" value="SHO67422.1"/>
    <property type="molecule type" value="Genomic_DNA"/>
</dbReference>
<dbReference type="RefSeq" id="WP_073632191.1">
    <property type="nucleotide sequence ID" value="NZ_FRXO01000013.1"/>
</dbReference>
<reference evidence="1 2" key="1">
    <citation type="submission" date="2016-12" db="EMBL/GenBank/DDBJ databases">
        <authorList>
            <person name="Song W.-J."/>
            <person name="Kurnit D.M."/>
        </authorList>
    </citation>
    <scope>NUCLEOTIDE SEQUENCE [LARGE SCALE GENOMIC DNA]</scope>
    <source>
        <strain evidence="1 2">DSM 19599</strain>
    </source>
</reference>
<dbReference type="AlphaFoldDB" id="A0A1M7ZRG7"/>
<name>A0A1M7ZRG7_9HYPH</name>
<dbReference type="OrthoDB" id="8479006at2"/>